<protein>
    <submittedName>
        <fullName evidence="1">Uncharacterized protein</fullName>
    </submittedName>
</protein>
<reference evidence="2" key="1">
    <citation type="submission" date="2023-07" db="EMBL/GenBank/DDBJ databases">
        <title>A draft genome of Kazachstania heterogenica Y-27499.</title>
        <authorList>
            <person name="Donic C."/>
            <person name="Kralova J.S."/>
            <person name="Fidel L."/>
            <person name="Ben-Dor S."/>
            <person name="Jung S."/>
        </authorList>
    </citation>
    <scope>NUCLEOTIDE SEQUENCE [LARGE SCALE GENOMIC DNA]</scope>
    <source>
        <strain evidence="2">Y27499</strain>
    </source>
</reference>
<gene>
    <name evidence="1" type="ORF">RI543_004204</name>
</gene>
<proteinExistence type="predicted"/>
<evidence type="ECO:0000313" key="1">
    <source>
        <dbReference type="EMBL" id="KAK5778536.1"/>
    </source>
</evidence>
<organism evidence="1 2">
    <name type="scientific">Arxiozyma heterogenica</name>
    <dbReference type="NCBI Taxonomy" id="278026"/>
    <lineage>
        <taxon>Eukaryota</taxon>
        <taxon>Fungi</taxon>
        <taxon>Dikarya</taxon>
        <taxon>Ascomycota</taxon>
        <taxon>Saccharomycotina</taxon>
        <taxon>Saccharomycetes</taxon>
        <taxon>Saccharomycetales</taxon>
        <taxon>Saccharomycetaceae</taxon>
        <taxon>Arxiozyma</taxon>
    </lineage>
</organism>
<name>A0AAN7W0J4_9SACH</name>
<comment type="caution">
    <text evidence="1">The sequence shown here is derived from an EMBL/GenBank/DDBJ whole genome shotgun (WGS) entry which is preliminary data.</text>
</comment>
<accession>A0AAN7W0J4</accession>
<dbReference type="Proteomes" id="UP001306508">
    <property type="component" value="Unassembled WGS sequence"/>
</dbReference>
<keyword evidence="2" id="KW-1185">Reference proteome</keyword>
<dbReference type="EMBL" id="JAWIZZ010000053">
    <property type="protein sequence ID" value="KAK5778536.1"/>
    <property type="molecule type" value="Genomic_DNA"/>
</dbReference>
<sequence length="115" mass="13202">MVPVYLCEEVFSRVYPLFEDDEKNRFLMVEDVVDTEVNEDVELPLVVELIDVRRGLEGLLRLEYEDTVESDGDRHDNVGLVFGVLNCDQRDNSTQFSVETGKEGLERCEQVGKTN</sequence>
<evidence type="ECO:0000313" key="2">
    <source>
        <dbReference type="Proteomes" id="UP001306508"/>
    </source>
</evidence>
<dbReference type="AlphaFoldDB" id="A0AAN7W0J4"/>